<proteinExistence type="predicted"/>
<sequence>MGCADDGGADEGNDEVAATETEDGETETGTDTETGESSGETETETETDSTESAETTETGGESDTSTTGEEPACDGSDPVPADWFIQLLEGDFPNDLPTDAEEACAVLESPANVLRVDCPSFAFDLELTATPMPTLPAPVAMGEATVRVHHEPGWLNWPDLWIDVEVAGVERWAFTAASVLDPLEGSYAVPWSPALTGAECGPFIVTTPFGEDSCGEQVARALEFSVDGASVEAWHATHFETSVDARAFEGWISAAREYIEPPEFCDVSPTWYSMVTRREL</sequence>
<feature type="compositionally biased region" description="Low complexity" evidence="1">
    <location>
        <begin position="52"/>
        <end position="70"/>
    </location>
</feature>
<feature type="region of interest" description="Disordered" evidence="1">
    <location>
        <begin position="1"/>
        <end position="80"/>
    </location>
</feature>
<protein>
    <submittedName>
        <fullName evidence="2">Uncharacterized protein</fullName>
    </submittedName>
</protein>
<accession>A6GFS6</accession>
<dbReference type="AlphaFoldDB" id="A6GFS6"/>
<keyword evidence="3" id="KW-1185">Reference proteome</keyword>
<dbReference type="EMBL" id="ABCS01000097">
    <property type="protein sequence ID" value="EDM75273.1"/>
    <property type="molecule type" value="Genomic_DNA"/>
</dbReference>
<gene>
    <name evidence="2" type="ORF">PPSIR1_41244</name>
</gene>
<evidence type="ECO:0000313" key="3">
    <source>
        <dbReference type="Proteomes" id="UP000005801"/>
    </source>
</evidence>
<reference evidence="2 3" key="1">
    <citation type="submission" date="2007-06" db="EMBL/GenBank/DDBJ databases">
        <authorList>
            <person name="Shimkets L."/>
            <person name="Ferriera S."/>
            <person name="Johnson J."/>
            <person name="Kravitz S."/>
            <person name="Beeson K."/>
            <person name="Sutton G."/>
            <person name="Rogers Y.-H."/>
            <person name="Friedman R."/>
            <person name="Frazier M."/>
            <person name="Venter J.C."/>
        </authorList>
    </citation>
    <scope>NUCLEOTIDE SEQUENCE [LARGE SCALE GENOMIC DNA]</scope>
    <source>
        <strain evidence="2 3">SIR-1</strain>
    </source>
</reference>
<dbReference type="Proteomes" id="UP000005801">
    <property type="component" value="Unassembled WGS sequence"/>
</dbReference>
<feature type="compositionally biased region" description="Acidic residues" evidence="1">
    <location>
        <begin position="20"/>
        <end position="51"/>
    </location>
</feature>
<comment type="caution">
    <text evidence="2">The sequence shown here is derived from an EMBL/GenBank/DDBJ whole genome shotgun (WGS) entry which is preliminary data.</text>
</comment>
<evidence type="ECO:0000313" key="2">
    <source>
        <dbReference type="EMBL" id="EDM75273.1"/>
    </source>
</evidence>
<name>A6GFS6_9BACT</name>
<evidence type="ECO:0000256" key="1">
    <source>
        <dbReference type="SAM" id="MobiDB-lite"/>
    </source>
</evidence>
<organism evidence="2 3">
    <name type="scientific">Plesiocystis pacifica SIR-1</name>
    <dbReference type="NCBI Taxonomy" id="391625"/>
    <lineage>
        <taxon>Bacteria</taxon>
        <taxon>Pseudomonadati</taxon>
        <taxon>Myxococcota</taxon>
        <taxon>Polyangia</taxon>
        <taxon>Nannocystales</taxon>
        <taxon>Nannocystaceae</taxon>
        <taxon>Plesiocystis</taxon>
    </lineage>
</organism>